<keyword evidence="3" id="KW-1185">Reference proteome</keyword>
<keyword evidence="1" id="KW-1133">Transmembrane helix</keyword>
<evidence type="ECO:0000313" key="2">
    <source>
        <dbReference type="EMBL" id="WQE04300.1"/>
    </source>
</evidence>
<evidence type="ECO:0000256" key="1">
    <source>
        <dbReference type="SAM" id="Phobius"/>
    </source>
</evidence>
<feature type="transmembrane region" description="Helical" evidence="1">
    <location>
        <begin position="73"/>
        <end position="90"/>
    </location>
</feature>
<feature type="transmembrane region" description="Helical" evidence="1">
    <location>
        <begin position="42"/>
        <end position="61"/>
    </location>
</feature>
<feature type="transmembrane region" description="Helical" evidence="1">
    <location>
        <begin position="110"/>
        <end position="128"/>
    </location>
</feature>
<dbReference type="RefSeq" id="WP_114801085.1">
    <property type="nucleotide sequence ID" value="NZ_CP139961.1"/>
</dbReference>
<reference evidence="2 3" key="1">
    <citation type="submission" date="2023-12" db="EMBL/GenBank/DDBJ databases">
        <title>Genome sequencing and assembly of bacterial species from a model synthetic community.</title>
        <authorList>
            <person name="Hogle S.L."/>
        </authorList>
    </citation>
    <scope>NUCLEOTIDE SEQUENCE [LARGE SCALE GENOMIC DNA]</scope>
    <source>
        <strain evidence="2 3">HAMBI_2792</strain>
    </source>
</reference>
<dbReference type="Proteomes" id="UP001324384">
    <property type="component" value="Chromosome"/>
</dbReference>
<gene>
    <name evidence="2" type="ORF">U0021_01485</name>
</gene>
<protein>
    <submittedName>
        <fullName evidence="2">Uncharacterized protein</fullName>
    </submittedName>
</protein>
<evidence type="ECO:0000313" key="3">
    <source>
        <dbReference type="Proteomes" id="UP001324384"/>
    </source>
</evidence>
<keyword evidence="1" id="KW-0472">Membrane</keyword>
<organism evidence="2 3">
    <name type="scientific">Moraxella canis</name>
    <dbReference type="NCBI Taxonomy" id="90239"/>
    <lineage>
        <taxon>Bacteria</taxon>
        <taxon>Pseudomonadati</taxon>
        <taxon>Pseudomonadota</taxon>
        <taxon>Gammaproteobacteria</taxon>
        <taxon>Moraxellales</taxon>
        <taxon>Moraxellaceae</taxon>
        <taxon>Moraxella</taxon>
    </lineage>
</organism>
<keyword evidence="1" id="KW-0812">Transmembrane</keyword>
<name>A0ABZ0WYX9_9GAMM</name>
<feature type="transmembrane region" description="Helical" evidence="1">
    <location>
        <begin position="140"/>
        <end position="159"/>
    </location>
</feature>
<proteinExistence type="predicted"/>
<sequence>MIFRHKHMSTDGWFWVLLLCVAVLTVPFAPYLPRIWFDEYQLIENLQCLLLILATFCSFYLSGNRLSQMDRWLWLGVGMVFLLLVIRETNMLRGVLYPVDASWFGISNRTYTHFVMGVIGLTALNYLIKGKAQRWIPKGASFRLMLLSGIVLLWLQYIGEHGWLNLGDLGIIVEEGSELLMYVAMWVGALMYGKPKPKIGQALDTSSRHAHGEQIPIKQGELDCGGIFKKPCH</sequence>
<dbReference type="EMBL" id="CP139961">
    <property type="protein sequence ID" value="WQE04300.1"/>
    <property type="molecule type" value="Genomic_DNA"/>
</dbReference>
<feature type="transmembrane region" description="Helical" evidence="1">
    <location>
        <begin position="179"/>
        <end position="195"/>
    </location>
</feature>
<accession>A0ABZ0WYX9</accession>
<feature type="transmembrane region" description="Helical" evidence="1">
    <location>
        <begin position="12"/>
        <end position="30"/>
    </location>
</feature>